<feature type="disulfide bond" evidence="4">
    <location>
        <begin position="312"/>
        <end position="324"/>
    </location>
</feature>
<feature type="transmembrane region" description="Helical" evidence="6">
    <location>
        <begin position="361"/>
        <end position="384"/>
    </location>
</feature>
<feature type="compositionally biased region" description="Basic and acidic residues" evidence="5">
    <location>
        <begin position="582"/>
        <end position="596"/>
    </location>
</feature>
<evidence type="ECO:0000313" key="10">
    <source>
        <dbReference type="Proteomes" id="UP000030764"/>
    </source>
</evidence>
<evidence type="ECO:0000313" key="9">
    <source>
        <dbReference type="EMBL" id="KFD68592.1"/>
    </source>
</evidence>
<keyword evidence="6" id="KW-1133">Transmembrane helix</keyword>
<gene>
    <name evidence="8" type="ORF">M513_00319</name>
    <name evidence="9" type="ORF">M514_00319</name>
</gene>
<dbReference type="AlphaFoldDB" id="A0A085NGJ6"/>
<feature type="region of interest" description="Disordered" evidence="5">
    <location>
        <begin position="553"/>
        <end position="596"/>
    </location>
</feature>
<protein>
    <recommendedName>
        <fullName evidence="7">CUB domain-containing protein</fullName>
    </recommendedName>
</protein>
<evidence type="ECO:0000256" key="4">
    <source>
        <dbReference type="PROSITE-ProRule" id="PRU00124"/>
    </source>
</evidence>
<dbReference type="InterPro" id="IPR002172">
    <property type="entry name" value="LDrepeatLR_classA_rpt"/>
</dbReference>
<dbReference type="Gene3D" id="4.10.400.10">
    <property type="entry name" value="Low-density Lipoprotein Receptor"/>
    <property type="match status" value="1"/>
</dbReference>
<evidence type="ECO:0000256" key="2">
    <source>
        <dbReference type="ARBA" id="ARBA00023157"/>
    </source>
</evidence>
<keyword evidence="6" id="KW-0812">Transmembrane</keyword>
<sequence>MPADLLHWIFTTCCSWQISLYSLLFFSPLILANWEYMESSAELSPSALACSDFTGTNSTNADTFTSPNYPLPYPPNLLCLRKICAAPGYAIFLDFRGGFFEIESAYSPKSCPFDYLEVRNGPYGFSPLLGRFCGFSFPPLINADSGCVWLQFRSDETLQGRGFMAVHHFVRTSDDTQSTTKDQPLTCAFSNRVGSQLGIIQTQEMVRNVTKAARDEVECVWKIKGQTSLHKLRLAFSVFNLAYPNECELNFLEIYETYTDSSHMVKRLCGTSASEMELSTHVVFIRLHLSRVSVADTEIEIEYYTYLRNSLCIGEYFSCGDGTCIPKALLCNGRSDCASDIDENNCVQESAYKLRFTSSPYLAVFVAFMAILAMISLGSMYWYFIKHHPPTRKQKSSFQTNHKDIHGIGSAELTELTPLACNSRREPLNIGRFSPDHIIAYKRSSLNEIDKHLENQSQPRDYTSRGPKFQVSFSGVSEVWNLQDKQEGKRLNNSDQSEQESLRRRYLSSPSESKDIDSNDMLTKVLMPESSLLQGGIIVPSITLSTFRAPDAAGGLTKSESNNRTNSEVSTSDNNCPAVESTTEHSLKKGAREVTV</sequence>
<evidence type="ECO:0000256" key="3">
    <source>
        <dbReference type="PROSITE-ProRule" id="PRU00059"/>
    </source>
</evidence>
<feature type="non-terminal residue" evidence="9">
    <location>
        <position position="596"/>
    </location>
</feature>
<name>A0A085NGJ6_9BILA</name>
<dbReference type="PROSITE" id="PS50068">
    <property type="entry name" value="LDLRA_2"/>
    <property type="match status" value="1"/>
</dbReference>
<keyword evidence="10" id="KW-1185">Reference proteome</keyword>
<keyword evidence="2 4" id="KW-1015">Disulfide bond</keyword>
<dbReference type="CDD" id="cd00041">
    <property type="entry name" value="CUB"/>
    <property type="match status" value="2"/>
</dbReference>
<dbReference type="OrthoDB" id="9971251at2759"/>
<dbReference type="InterPro" id="IPR000859">
    <property type="entry name" value="CUB_dom"/>
</dbReference>
<dbReference type="Proteomes" id="UP000030758">
    <property type="component" value="Unassembled WGS sequence"/>
</dbReference>
<accession>A0A085NGJ6</accession>
<reference evidence="9 10" key="1">
    <citation type="journal article" date="2014" name="Nat. Genet.">
        <title>Genome and transcriptome of the porcine whipworm Trichuris suis.</title>
        <authorList>
            <person name="Jex A.R."/>
            <person name="Nejsum P."/>
            <person name="Schwarz E.M."/>
            <person name="Hu L."/>
            <person name="Young N.D."/>
            <person name="Hall R.S."/>
            <person name="Korhonen P.K."/>
            <person name="Liao S."/>
            <person name="Thamsborg S."/>
            <person name="Xia J."/>
            <person name="Xu P."/>
            <person name="Wang S."/>
            <person name="Scheerlinck J.P."/>
            <person name="Hofmann A."/>
            <person name="Sternberg P.W."/>
            <person name="Wang J."/>
            <person name="Gasser R.B."/>
        </authorList>
    </citation>
    <scope>NUCLEOTIDE SEQUENCE [LARGE SCALE GENOMIC DNA]</scope>
    <source>
        <strain evidence="9">DCEP-RM93F</strain>
        <strain evidence="8">DCEP-RM93M</strain>
    </source>
</reference>
<evidence type="ECO:0000256" key="6">
    <source>
        <dbReference type="SAM" id="Phobius"/>
    </source>
</evidence>
<feature type="domain" description="CUB" evidence="7">
    <location>
        <begin position="50"/>
        <end position="170"/>
    </location>
</feature>
<evidence type="ECO:0000259" key="7">
    <source>
        <dbReference type="PROSITE" id="PS01180"/>
    </source>
</evidence>
<keyword evidence="1" id="KW-0677">Repeat</keyword>
<dbReference type="Pfam" id="PF00431">
    <property type="entry name" value="CUB"/>
    <property type="match status" value="2"/>
</dbReference>
<dbReference type="Proteomes" id="UP000030764">
    <property type="component" value="Unassembled WGS sequence"/>
</dbReference>
<keyword evidence="6" id="KW-0472">Membrane</keyword>
<comment type="caution">
    <text evidence="3">Lacks conserved residue(s) required for the propagation of feature annotation.</text>
</comment>
<dbReference type="InterPro" id="IPR036055">
    <property type="entry name" value="LDL_receptor-like_sf"/>
</dbReference>
<dbReference type="PANTHER" id="PTHR24251:SF28">
    <property type="entry name" value="NEUROPILIN AND TOLLOID-LIKE, ISOFORM B"/>
    <property type="match status" value="1"/>
</dbReference>
<dbReference type="Gene3D" id="2.60.120.290">
    <property type="entry name" value="Spermadhesin, CUB domain"/>
    <property type="match status" value="2"/>
</dbReference>
<dbReference type="PROSITE" id="PS01180">
    <property type="entry name" value="CUB"/>
    <property type="match status" value="2"/>
</dbReference>
<feature type="compositionally biased region" description="Polar residues" evidence="5">
    <location>
        <begin position="558"/>
        <end position="575"/>
    </location>
</feature>
<evidence type="ECO:0000256" key="5">
    <source>
        <dbReference type="SAM" id="MobiDB-lite"/>
    </source>
</evidence>
<dbReference type="SMART" id="SM00042">
    <property type="entry name" value="CUB"/>
    <property type="match status" value="2"/>
</dbReference>
<evidence type="ECO:0000313" key="8">
    <source>
        <dbReference type="EMBL" id="KFD58626.1"/>
    </source>
</evidence>
<feature type="disulfide bond" evidence="4">
    <location>
        <begin position="331"/>
        <end position="346"/>
    </location>
</feature>
<dbReference type="PANTHER" id="PTHR24251">
    <property type="entry name" value="OVOCHYMASE-RELATED"/>
    <property type="match status" value="1"/>
</dbReference>
<feature type="region of interest" description="Disordered" evidence="5">
    <location>
        <begin position="484"/>
        <end position="520"/>
    </location>
</feature>
<organism evidence="9">
    <name type="scientific">Trichuris suis</name>
    <name type="common">pig whipworm</name>
    <dbReference type="NCBI Taxonomy" id="68888"/>
    <lineage>
        <taxon>Eukaryota</taxon>
        <taxon>Metazoa</taxon>
        <taxon>Ecdysozoa</taxon>
        <taxon>Nematoda</taxon>
        <taxon>Enoplea</taxon>
        <taxon>Dorylaimia</taxon>
        <taxon>Trichinellida</taxon>
        <taxon>Trichuridae</taxon>
        <taxon>Trichuris</taxon>
    </lineage>
</organism>
<dbReference type="EMBL" id="KL363183">
    <property type="protein sequence ID" value="KFD58626.1"/>
    <property type="molecule type" value="Genomic_DNA"/>
</dbReference>
<evidence type="ECO:0000256" key="1">
    <source>
        <dbReference type="ARBA" id="ARBA00022737"/>
    </source>
</evidence>
<dbReference type="SUPFAM" id="SSF57424">
    <property type="entry name" value="LDL receptor-like module"/>
    <property type="match status" value="1"/>
</dbReference>
<dbReference type="EMBL" id="KL367503">
    <property type="protein sequence ID" value="KFD68592.1"/>
    <property type="molecule type" value="Genomic_DNA"/>
</dbReference>
<dbReference type="CDD" id="cd00112">
    <property type="entry name" value="LDLa"/>
    <property type="match status" value="1"/>
</dbReference>
<feature type="disulfide bond" evidence="4">
    <location>
        <begin position="319"/>
        <end position="337"/>
    </location>
</feature>
<dbReference type="InterPro" id="IPR035914">
    <property type="entry name" value="Sperma_CUB_dom_sf"/>
</dbReference>
<proteinExistence type="predicted"/>
<dbReference type="Pfam" id="PF00057">
    <property type="entry name" value="Ldl_recept_a"/>
    <property type="match status" value="1"/>
</dbReference>
<dbReference type="SMART" id="SM00192">
    <property type="entry name" value="LDLa"/>
    <property type="match status" value="1"/>
</dbReference>
<feature type="domain" description="CUB" evidence="7">
    <location>
        <begin position="187"/>
        <end position="306"/>
    </location>
</feature>
<dbReference type="SUPFAM" id="SSF49854">
    <property type="entry name" value="Spermadhesin, CUB domain"/>
    <property type="match status" value="2"/>
</dbReference>